<feature type="region of interest" description="Disordered" evidence="1">
    <location>
        <begin position="62"/>
        <end position="116"/>
    </location>
</feature>
<organism evidence="2">
    <name type="scientific">Lepeophtheirus salmonis</name>
    <name type="common">Salmon louse</name>
    <name type="synonym">Caligus salmonis</name>
    <dbReference type="NCBI Taxonomy" id="72036"/>
    <lineage>
        <taxon>Eukaryota</taxon>
        <taxon>Metazoa</taxon>
        <taxon>Ecdysozoa</taxon>
        <taxon>Arthropoda</taxon>
        <taxon>Crustacea</taxon>
        <taxon>Multicrustacea</taxon>
        <taxon>Hexanauplia</taxon>
        <taxon>Copepoda</taxon>
        <taxon>Siphonostomatoida</taxon>
        <taxon>Caligidae</taxon>
        <taxon>Lepeophtheirus</taxon>
    </lineage>
</organism>
<evidence type="ECO:0000256" key="1">
    <source>
        <dbReference type="SAM" id="MobiDB-lite"/>
    </source>
</evidence>
<proteinExistence type="predicted"/>
<dbReference type="AlphaFoldDB" id="A0A0K2TB35"/>
<sequence>MASNIEFATPENTMDESIGKERTPEEEQEPSLVEAPPTERKKKNLGYYFRLAMAKTRVINSIQRQRESKDSVEGDLGEVSRKTKKLSQKFNSSLQMPRGIKSDQAECSTRKKKIVK</sequence>
<evidence type="ECO:0000313" key="2">
    <source>
        <dbReference type="EMBL" id="CDW23030.1"/>
    </source>
</evidence>
<feature type="region of interest" description="Disordered" evidence="1">
    <location>
        <begin position="1"/>
        <end position="40"/>
    </location>
</feature>
<reference evidence="2" key="1">
    <citation type="submission" date="2014-05" db="EMBL/GenBank/DDBJ databases">
        <authorList>
            <person name="Chronopoulou M."/>
        </authorList>
    </citation>
    <scope>NUCLEOTIDE SEQUENCE</scope>
    <source>
        <tissue evidence="2">Whole organism</tissue>
    </source>
</reference>
<name>A0A0K2TB35_LEPSM</name>
<accession>A0A0K2TB35</accession>
<protein>
    <submittedName>
        <fullName evidence="2">Uncharacterized protein</fullName>
    </submittedName>
</protein>
<dbReference type="EMBL" id="HACA01005669">
    <property type="protein sequence ID" value="CDW23030.1"/>
    <property type="molecule type" value="Transcribed_RNA"/>
</dbReference>